<dbReference type="FunFam" id="3.80.10.10:FF:000095">
    <property type="entry name" value="LRR receptor-like serine/threonine-protein kinase GSO1"/>
    <property type="match status" value="1"/>
</dbReference>
<dbReference type="Pfam" id="PF08263">
    <property type="entry name" value="LRRNT_2"/>
    <property type="match status" value="1"/>
</dbReference>
<dbReference type="InterPro" id="IPR001611">
    <property type="entry name" value="Leu-rich_rpt"/>
</dbReference>
<dbReference type="InterPro" id="IPR055414">
    <property type="entry name" value="LRR_R13L4/SHOC2-like"/>
</dbReference>
<evidence type="ECO:0000313" key="17">
    <source>
        <dbReference type="Proteomes" id="UP000288805"/>
    </source>
</evidence>
<dbReference type="SUPFAM" id="SSF52047">
    <property type="entry name" value="RNI-like"/>
    <property type="match status" value="1"/>
</dbReference>
<accession>A0A438IRU4</accession>
<evidence type="ECO:0000256" key="1">
    <source>
        <dbReference type="ARBA" id="ARBA00004251"/>
    </source>
</evidence>
<dbReference type="InterPro" id="IPR046956">
    <property type="entry name" value="RLP23-like"/>
</dbReference>
<dbReference type="PRINTS" id="PR00019">
    <property type="entry name" value="LEURICHRPT"/>
</dbReference>
<feature type="domain" description="Leucine-rich repeat-containing N-terminal plant-type" evidence="14">
    <location>
        <begin position="35"/>
        <end position="71"/>
    </location>
</feature>
<dbReference type="FunFam" id="3.80.10.10:FF:000041">
    <property type="entry name" value="LRR receptor-like serine/threonine-protein kinase ERECTA"/>
    <property type="match status" value="2"/>
</dbReference>
<dbReference type="InterPro" id="IPR013210">
    <property type="entry name" value="LRR_N_plant-typ"/>
</dbReference>
<feature type="chain" id="PRO_5019076257" evidence="13">
    <location>
        <begin position="27"/>
        <end position="1036"/>
    </location>
</feature>
<reference evidence="16 17" key="1">
    <citation type="journal article" date="2018" name="PLoS Genet.">
        <title>Population sequencing reveals clonal diversity and ancestral inbreeding in the grapevine cultivar Chardonnay.</title>
        <authorList>
            <person name="Roach M.J."/>
            <person name="Johnson D.L."/>
            <person name="Bohlmann J."/>
            <person name="van Vuuren H.J."/>
            <person name="Jones S.J."/>
            <person name="Pretorius I.S."/>
            <person name="Schmidt S.A."/>
            <person name="Borneman A.R."/>
        </authorList>
    </citation>
    <scope>NUCLEOTIDE SEQUENCE [LARGE SCALE GENOMIC DNA]</scope>
    <source>
        <strain evidence="17">cv. Chardonnay</strain>
        <tissue evidence="16">Leaf</tissue>
    </source>
</reference>
<keyword evidence="9 12" id="KW-0472">Membrane</keyword>
<gene>
    <name evidence="16" type="primary">GSO2_0</name>
    <name evidence="16" type="ORF">CK203_038461</name>
</gene>
<evidence type="ECO:0000259" key="14">
    <source>
        <dbReference type="Pfam" id="PF08263"/>
    </source>
</evidence>
<evidence type="ECO:0000256" key="12">
    <source>
        <dbReference type="SAM" id="Phobius"/>
    </source>
</evidence>
<dbReference type="SUPFAM" id="SSF52058">
    <property type="entry name" value="L domain-like"/>
    <property type="match status" value="2"/>
</dbReference>
<keyword evidence="6 13" id="KW-0732">Signal</keyword>
<dbReference type="Pfam" id="PF13855">
    <property type="entry name" value="LRR_8"/>
    <property type="match status" value="1"/>
</dbReference>
<dbReference type="AlphaFoldDB" id="A0A438IRU4"/>
<keyword evidence="3" id="KW-1003">Cell membrane</keyword>
<keyword evidence="8 12" id="KW-1133">Transmembrane helix</keyword>
<dbReference type="Pfam" id="PF23598">
    <property type="entry name" value="LRR_14"/>
    <property type="match status" value="2"/>
</dbReference>
<evidence type="ECO:0000256" key="9">
    <source>
        <dbReference type="ARBA" id="ARBA00023136"/>
    </source>
</evidence>
<keyword evidence="16" id="KW-0808">Transferase</keyword>
<dbReference type="PROSITE" id="PS51450">
    <property type="entry name" value="LRR"/>
    <property type="match status" value="1"/>
</dbReference>
<evidence type="ECO:0000256" key="7">
    <source>
        <dbReference type="ARBA" id="ARBA00022737"/>
    </source>
</evidence>
<dbReference type="GO" id="GO:0005886">
    <property type="term" value="C:plasma membrane"/>
    <property type="evidence" value="ECO:0007669"/>
    <property type="project" value="UniProtKB-SubCell"/>
</dbReference>
<keyword evidence="11" id="KW-0325">Glycoprotein</keyword>
<feature type="transmembrane region" description="Helical" evidence="12">
    <location>
        <begin position="986"/>
        <end position="1008"/>
    </location>
</feature>
<keyword evidence="5 12" id="KW-0812">Transmembrane</keyword>
<sequence>MMGRFSVSSLVLAILCLVAREFVCKGETQLVICLEYDREALVDLKRGLKDPEDRLSSWSGSNCCQWRGIACENSTGAVIGIDLHNPYPLSFADSTSRYGYWNLSGNIRPSLLKLKSLRHLDLSFNTFQSIPVPKFFGSLKNLQYLNLSNAGFSGAIPSNLGNLSNLQYFDVSSGSLTADDLEWMAGLGSLKHLEMNQVDLSMIGSNWLQILNKLPFLTDLHLSGCGLSGSISSLDYVNFTSLAVIAIGGNNFNSKFPEWLVNISSLVSIDISSSSLYGRIPLGLSQLPNLKYLDLSMNNDLTASCFQLFRGNWKKIEFLELGSNKLHGKLPASIGNMTFLTHLGLFENNVEGGIPGSIGKLCNLMYLDISGNNLTGSLPEILEGTENCPSKRPLPGLMYLRLSNNRLASKLPEWLGQLENLLELSLNYNLLQGPIPASLGTLQHLEMFGLGGNELSGTLPESLGQLHELDTFDVSFNHMEGAVSEAHFSKLSKLKLLHLASNSFTLNVSSNWVPPFQVRYLDMGSCHLGPTFPVWLKSQKEVMYLDFSNASISGPLPNWFWDISSNLSLLNVSLNQLQGQLPDPLDVASFADIDFSFNLFEGPIPLPTVEIQLLDLTNNHFSGPIPLKIAESMPNLIFLSLSANQLTGEIPASIGDMLFLQVIDLSNNNLEGSIPSTIGNCSYLKVLDLGNNTLTGLIPGALGQLEQLQSLHLNYNSLSGMIPPTFQNLSSLETLDLGNNRLSGNIPPWFGDGFVGLRILNLRSNAFSGGLPSKLSNLNSLQVLVLAENNFTGSIPSSFGNFKAMAQQQKVNQYLLYGTYRGRYYEESLLVNMKGQSLKYTKTLSLVTSMDLSGNSLYGTIPGEITNLFGLIVLNLSRNYMSGQIPEGISKLRELLSFDLSNNMLSGAIPPSMSSLTFLASLNLSNNNFSGEIPTGGQWDTLPESSFAGNPGLCGAPLLVKCQDANSDKGGPVEDEENGNGFIDGWFYLSMGLGFAVGILVPFLIFAIKKPWGDAYFLFVDKIVDRSLWVKRKSRH</sequence>
<keyword evidence="16" id="KW-0418">Kinase</keyword>
<dbReference type="InterPro" id="IPR003591">
    <property type="entry name" value="Leu-rich_rpt_typical-subtyp"/>
</dbReference>
<dbReference type="Pfam" id="PF00560">
    <property type="entry name" value="LRR_1"/>
    <property type="match status" value="9"/>
</dbReference>
<name>A0A438IRU4_VITVI</name>
<evidence type="ECO:0000256" key="10">
    <source>
        <dbReference type="ARBA" id="ARBA00023170"/>
    </source>
</evidence>
<organism evidence="16 17">
    <name type="scientific">Vitis vinifera</name>
    <name type="common">Grape</name>
    <dbReference type="NCBI Taxonomy" id="29760"/>
    <lineage>
        <taxon>Eukaryota</taxon>
        <taxon>Viridiplantae</taxon>
        <taxon>Streptophyta</taxon>
        <taxon>Embryophyta</taxon>
        <taxon>Tracheophyta</taxon>
        <taxon>Spermatophyta</taxon>
        <taxon>Magnoliopsida</taxon>
        <taxon>eudicotyledons</taxon>
        <taxon>Gunneridae</taxon>
        <taxon>Pentapetalae</taxon>
        <taxon>rosids</taxon>
        <taxon>Vitales</taxon>
        <taxon>Vitaceae</taxon>
        <taxon>Viteae</taxon>
        <taxon>Vitis</taxon>
    </lineage>
</organism>
<dbReference type="FunFam" id="3.80.10.10:FF:000111">
    <property type="entry name" value="LRR receptor-like serine/threonine-protein kinase ERECTA"/>
    <property type="match status" value="1"/>
</dbReference>
<comment type="subcellular location">
    <subcellularLocation>
        <location evidence="1">Cell membrane</location>
        <topology evidence="1">Single-pass type I membrane protein</topology>
    </subcellularLocation>
</comment>
<evidence type="ECO:0000256" key="3">
    <source>
        <dbReference type="ARBA" id="ARBA00022475"/>
    </source>
</evidence>
<evidence type="ECO:0000256" key="6">
    <source>
        <dbReference type="ARBA" id="ARBA00022729"/>
    </source>
</evidence>
<dbReference type="FunFam" id="3.80.10.10:FF:001347">
    <property type="entry name" value="LRR receptor-like serine/threonine-protein kinase GSO2"/>
    <property type="match status" value="1"/>
</dbReference>
<comment type="similarity">
    <text evidence="2">Belongs to the RLP family.</text>
</comment>
<keyword evidence="7" id="KW-0677">Repeat</keyword>
<dbReference type="FunFam" id="3.80.10.10:FF:000406">
    <property type="entry name" value="Leucine-rich repeat (LRR) family protein"/>
    <property type="match status" value="1"/>
</dbReference>
<keyword evidence="10 16" id="KW-0675">Receptor</keyword>
<evidence type="ECO:0000256" key="8">
    <source>
        <dbReference type="ARBA" id="ARBA00022989"/>
    </source>
</evidence>
<evidence type="ECO:0000256" key="2">
    <source>
        <dbReference type="ARBA" id="ARBA00009592"/>
    </source>
</evidence>
<proteinExistence type="inferred from homology"/>
<dbReference type="Proteomes" id="UP000288805">
    <property type="component" value="Unassembled WGS sequence"/>
</dbReference>
<dbReference type="Gene3D" id="3.80.10.10">
    <property type="entry name" value="Ribonuclease Inhibitor"/>
    <property type="match status" value="5"/>
</dbReference>
<evidence type="ECO:0000256" key="13">
    <source>
        <dbReference type="SAM" id="SignalP"/>
    </source>
</evidence>
<protein>
    <submittedName>
        <fullName evidence="16">LRR receptor-like serine/threonine-protein kinase GSO2</fullName>
    </submittedName>
</protein>
<evidence type="ECO:0000256" key="11">
    <source>
        <dbReference type="ARBA" id="ARBA00023180"/>
    </source>
</evidence>
<evidence type="ECO:0000259" key="15">
    <source>
        <dbReference type="Pfam" id="PF23598"/>
    </source>
</evidence>
<dbReference type="GO" id="GO:0016301">
    <property type="term" value="F:kinase activity"/>
    <property type="evidence" value="ECO:0007669"/>
    <property type="project" value="UniProtKB-KW"/>
</dbReference>
<comment type="caution">
    <text evidence="16">The sequence shown here is derived from an EMBL/GenBank/DDBJ whole genome shotgun (WGS) entry which is preliminary data.</text>
</comment>
<feature type="signal peptide" evidence="13">
    <location>
        <begin position="1"/>
        <end position="26"/>
    </location>
</feature>
<evidence type="ECO:0000256" key="5">
    <source>
        <dbReference type="ARBA" id="ARBA00022692"/>
    </source>
</evidence>
<feature type="domain" description="Disease resistance R13L4/SHOC-2-like LRR" evidence="15">
    <location>
        <begin position="396"/>
        <end position="541"/>
    </location>
</feature>
<dbReference type="EMBL" id="QGNW01000087">
    <property type="protein sequence ID" value="RVW99423.1"/>
    <property type="molecule type" value="Genomic_DNA"/>
</dbReference>
<evidence type="ECO:0000256" key="4">
    <source>
        <dbReference type="ARBA" id="ARBA00022614"/>
    </source>
</evidence>
<keyword evidence="4" id="KW-0433">Leucine-rich repeat</keyword>
<dbReference type="SMART" id="SM00369">
    <property type="entry name" value="LRR_TYP"/>
    <property type="match status" value="14"/>
</dbReference>
<dbReference type="InterPro" id="IPR032675">
    <property type="entry name" value="LRR_dom_sf"/>
</dbReference>
<evidence type="ECO:0000313" key="16">
    <source>
        <dbReference type="EMBL" id="RVW99423.1"/>
    </source>
</evidence>
<feature type="domain" description="Disease resistance R13L4/SHOC-2-like LRR" evidence="15">
    <location>
        <begin position="112"/>
        <end position="298"/>
    </location>
</feature>
<dbReference type="PANTHER" id="PTHR48063">
    <property type="entry name" value="LRR RECEPTOR-LIKE KINASE"/>
    <property type="match status" value="1"/>
</dbReference>
<dbReference type="PANTHER" id="PTHR48063:SF16">
    <property type="entry name" value="LRR RECEPTOR-LIKE SERINE_THREONINE-PROTEIN KINASE GSO1"/>
    <property type="match status" value="1"/>
</dbReference>